<proteinExistence type="inferred from homology"/>
<keyword evidence="15" id="KW-0934">Plastid</keyword>
<comment type="function">
    <text evidence="13">Controls the interaction of photosystem II (PSII) cores with the light-harvesting antenna, regulates electron flow through the 2 photosystem reaction centers. PSII is a light-driven water plastoquinone oxidoreductase, using light energy to abstract electrons from H(2)O, generating a proton gradient subsequently used for ATP formation.</text>
</comment>
<keyword evidence="5 12" id="KW-0602">Photosynthesis</keyword>
<evidence type="ECO:0000256" key="11">
    <source>
        <dbReference type="ARBA" id="ARBA00038734"/>
    </source>
</evidence>
<evidence type="ECO:0000313" key="16">
    <source>
        <dbReference type="Proteomes" id="UP000307987"/>
    </source>
</evidence>
<dbReference type="GO" id="GO:0042549">
    <property type="term" value="P:photosystem II stabilization"/>
    <property type="evidence" value="ECO:0007669"/>
    <property type="project" value="InterPro"/>
</dbReference>
<dbReference type="GO" id="GO:0015979">
    <property type="term" value="P:photosynthesis"/>
    <property type="evidence" value="ECO:0007669"/>
    <property type="project" value="UniProtKB-UniRule"/>
</dbReference>
<evidence type="ECO:0000256" key="13">
    <source>
        <dbReference type="RuleBase" id="RU003472"/>
    </source>
</evidence>
<dbReference type="AlphaFoldDB" id="A0A0G4KC34"/>
<dbReference type="Gene3D" id="1.10.287.740">
    <property type="entry name" value="Photosystem II PsbZ, reaction centre"/>
    <property type="match status" value="1"/>
</dbReference>
<gene>
    <name evidence="12 15" type="primary">psbZ</name>
</gene>
<evidence type="ECO:0000256" key="9">
    <source>
        <dbReference type="ARBA" id="ARBA00023136"/>
    </source>
</evidence>
<dbReference type="PANTHER" id="PTHR34971">
    <property type="entry name" value="PHOTOSYSTEM II REACTION CENTER PROTEIN Z"/>
    <property type="match status" value="1"/>
</dbReference>
<evidence type="ECO:0000256" key="6">
    <source>
        <dbReference type="ARBA" id="ARBA00022692"/>
    </source>
</evidence>
<evidence type="ECO:0000256" key="3">
    <source>
        <dbReference type="ARBA" id="ARBA00021665"/>
    </source>
</evidence>
<feature type="transmembrane region" description="Helical" evidence="14">
    <location>
        <begin position="39"/>
        <end position="61"/>
    </location>
</feature>
<evidence type="ECO:0000256" key="14">
    <source>
        <dbReference type="SAM" id="Phobius"/>
    </source>
</evidence>
<name>A0A0G4KC34_9FLOR</name>
<dbReference type="InterPro" id="IPR002644">
    <property type="entry name" value="PSII_PsbZ"/>
</dbReference>
<sequence>MAIVIQLVVLAFIILSTILVVGIPVTLASPGQWEKSKNLIYTSMGIWVGLVLATGILNSFVA</sequence>
<reference evidence="16" key="1">
    <citation type="journal article" date="2017" name="BMC Genomics">
        <title>Complete chloroplast genome of Gracilaria firma (Gracilariaceae, Rhodophyta), with discussion on the use of chloroplast phylogenomics in the subclass Rhodymeniophycidae.</title>
        <authorList>
            <person name="Ng P.K."/>
            <person name="Lin S.M."/>
            <person name="Lim P.E."/>
            <person name="Liu L.C."/>
            <person name="Chen C.M."/>
            <person name="Pai T.W."/>
        </authorList>
    </citation>
    <scope>NUCLEOTIDE SEQUENCE [LARGE SCALE GENOMIC DNA]</scope>
</reference>
<keyword evidence="10 12" id="KW-0604">Photosystem II</keyword>
<protein>
    <recommendedName>
        <fullName evidence="3 12">Photosystem II reaction center protein Z</fullName>
        <shortName evidence="12">PSII-Z</shortName>
    </recommendedName>
</protein>
<dbReference type="GO" id="GO:0042651">
    <property type="term" value="C:thylakoid membrane"/>
    <property type="evidence" value="ECO:0007669"/>
    <property type="project" value="UniProtKB-UniRule"/>
</dbReference>
<keyword evidence="4 12" id="KW-0674">Reaction center</keyword>
<evidence type="ECO:0000256" key="5">
    <source>
        <dbReference type="ARBA" id="ARBA00022531"/>
    </source>
</evidence>
<keyword evidence="9 12" id="KW-0472">Membrane</keyword>
<comment type="similarity">
    <text evidence="2 12 13">Belongs to the PsbZ family.</text>
</comment>
<organism evidence="15 16">
    <name type="scientific">Laurencia snackeyi</name>
    <dbReference type="NCBI Taxonomy" id="1858662"/>
    <lineage>
        <taxon>Eukaryota</taxon>
        <taxon>Rhodophyta</taxon>
        <taxon>Florideophyceae</taxon>
        <taxon>Rhodymeniophycidae</taxon>
        <taxon>Ceramiales</taxon>
        <taxon>Rhodomelaceae</taxon>
        <taxon>Laurencieae</taxon>
        <taxon>Laurencia</taxon>
    </lineage>
</organism>
<dbReference type="Proteomes" id="UP000307987">
    <property type="component" value="Plastid JFC0032_plastid"/>
</dbReference>
<keyword evidence="6 12" id="KW-0812">Transmembrane</keyword>
<dbReference type="HAMAP" id="MF_00644">
    <property type="entry name" value="PSII_PsbZ"/>
    <property type="match status" value="1"/>
</dbReference>
<dbReference type="EMBL" id="LN833431">
    <property type="protein sequence ID" value="CRF40153.1"/>
    <property type="molecule type" value="Genomic_DNA"/>
</dbReference>
<evidence type="ECO:0000256" key="4">
    <source>
        <dbReference type="ARBA" id="ARBA00022469"/>
    </source>
</evidence>
<dbReference type="Pfam" id="PF01737">
    <property type="entry name" value="Ycf9"/>
    <property type="match status" value="1"/>
</dbReference>
<comment type="subunit">
    <text evidence="11 12">PSII is composed of 1 copy each of membrane proteins PsbA, PsbB, PsbC, PsbD, PsbE, PsbF, PsbH, PsbI, PsbJ, PsbK, PsbL, PsbM, PsbT, PsbY, PsbZ, Psb30/Ycf12, at least 3 peripheral proteins of the oxygen-evolving complex and a large number of cofactors. It forms dimeric complexes.</text>
</comment>
<evidence type="ECO:0000256" key="10">
    <source>
        <dbReference type="ARBA" id="ARBA00023276"/>
    </source>
</evidence>
<keyword evidence="8 12" id="KW-0793">Thylakoid</keyword>
<keyword evidence="7 12" id="KW-1133">Transmembrane helix</keyword>
<evidence type="ECO:0000256" key="2">
    <source>
        <dbReference type="ARBA" id="ARBA00008367"/>
    </source>
</evidence>
<feature type="transmembrane region" description="Helical" evidence="14">
    <location>
        <begin position="7"/>
        <end position="27"/>
    </location>
</feature>
<comment type="function">
    <text evidence="12">May control the interaction of photosystem II (PSII) cores with the light-harvesting antenna, regulates electron flow through the 2 photosystem reaction centers. PSII is a light-driven water plastoquinone oxidoreductase, using light energy to abstract electrons from H(2)O, generating a proton gradient subsequently used for ATP formation.</text>
</comment>
<dbReference type="SUPFAM" id="SSF161055">
    <property type="entry name" value="PsbZ-like"/>
    <property type="match status" value="1"/>
</dbReference>
<evidence type="ECO:0000256" key="12">
    <source>
        <dbReference type="HAMAP-Rule" id="MF_00644"/>
    </source>
</evidence>
<accession>A0A0G4KC34</accession>
<evidence type="ECO:0000256" key="8">
    <source>
        <dbReference type="ARBA" id="ARBA00023078"/>
    </source>
</evidence>
<evidence type="ECO:0000256" key="1">
    <source>
        <dbReference type="ARBA" id="ARBA00004141"/>
    </source>
</evidence>
<dbReference type="GO" id="GO:0009539">
    <property type="term" value="C:photosystem II reaction center"/>
    <property type="evidence" value="ECO:0007669"/>
    <property type="project" value="InterPro"/>
</dbReference>
<dbReference type="PANTHER" id="PTHR34971:SF2">
    <property type="entry name" value="PHOTOSYSTEM II REACTION CENTER PROTEIN Z"/>
    <property type="match status" value="1"/>
</dbReference>
<dbReference type="NCBIfam" id="TIGR03043">
    <property type="entry name" value="PS_II_psbZ"/>
    <property type="match status" value="1"/>
</dbReference>
<evidence type="ECO:0000313" key="15">
    <source>
        <dbReference type="EMBL" id="CRF40153.1"/>
    </source>
</evidence>
<evidence type="ECO:0000256" key="7">
    <source>
        <dbReference type="ARBA" id="ARBA00022989"/>
    </source>
</evidence>
<dbReference type="InterPro" id="IPR036512">
    <property type="entry name" value="PSII_PsbZ_sf"/>
</dbReference>
<geneLocation type="plastid" evidence="15"/>
<comment type="subcellular location">
    <subcellularLocation>
        <location evidence="12">Cellular thylakoid membrane</location>
        <topology evidence="12">Multi-pass membrane protein</topology>
    </subcellularLocation>
    <subcellularLocation>
        <location evidence="1">Membrane</location>
        <topology evidence="1">Multi-pass membrane protein</topology>
    </subcellularLocation>
</comment>